<reference evidence="1" key="1">
    <citation type="journal article" date="2021" name="Proc. Natl. Acad. Sci. U.S.A.">
        <title>A Catalog of Tens of Thousands of Viruses from Human Metagenomes Reveals Hidden Associations with Chronic Diseases.</title>
        <authorList>
            <person name="Tisza M.J."/>
            <person name="Buck C.B."/>
        </authorList>
    </citation>
    <scope>NUCLEOTIDE SEQUENCE</scope>
    <source>
        <strain evidence="1">CtYsL76</strain>
    </source>
</reference>
<sequence>MQFFTKLRKIINNIYLCLKYPFLYPRNRFTDLHYNNWKLTKYCDQLKEQSICSLYLISDKYSNSTEYIKNFNDNSGKIQCHTVDHMQHGNYLIRVCFEDNVISIICWNTKRNRLKVYPINVKKGTVKDVAIIHKKEQIINGVPKDRYYIYAFGKDLIDQNNVLSYEHVPIIINKWKCFLSNFLSKLHLIVFQFIFCIPTYTELDAMPKGWRKAFGIKMCNDIKKQLKKDKILYRWRIMDIKEKYGTLRLYCNYGSTELYDLIDQYERDSILYCIKCGKKAEYISKGWISPYCSNCKIGDNFITISEYLKDDNS</sequence>
<accession>A0A8S5QMV8</accession>
<organism evidence="1">
    <name type="scientific">CrAss-like virus sp. ctYsL76</name>
    <dbReference type="NCBI Taxonomy" id="2826826"/>
    <lineage>
        <taxon>Viruses</taxon>
        <taxon>Duplodnaviria</taxon>
        <taxon>Heunggongvirae</taxon>
        <taxon>Uroviricota</taxon>
        <taxon>Caudoviricetes</taxon>
        <taxon>Crassvirales</taxon>
    </lineage>
</organism>
<evidence type="ECO:0000313" key="1">
    <source>
        <dbReference type="EMBL" id="DAE20145.1"/>
    </source>
</evidence>
<proteinExistence type="predicted"/>
<protein>
    <submittedName>
        <fullName evidence="1">Uncharacterized protein</fullName>
    </submittedName>
</protein>
<dbReference type="EMBL" id="BK015689">
    <property type="protein sequence ID" value="DAE20145.1"/>
    <property type="molecule type" value="Genomic_DNA"/>
</dbReference>
<name>A0A8S5QMV8_9CAUD</name>